<evidence type="ECO:0000256" key="1">
    <source>
        <dbReference type="ARBA" id="ARBA00008210"/>
    </source>
</evidence>
<evidence type="ECO:0000313" key="6">
    <source>
        <dbReference type="Proteomes" id="UP000316621"/>
    </source>
</evidence>
<name>A0A4Y7KSL9_PAPSO</name>
<dbReference type="GO" id="GO:0004867">
    <property type="term" value="F:serine-type endopeptidase inhibitor activity"/>
    <property type="evidence" value="ECO:0007669"/>
    <property type="project" value="UniProtKB-KW"/>
</dbReference>
<proteinExistence type="inferred from homology"/>
<accession>A0A4Y7KSL9</accession>
<keyword evidence="6" id="KW-1185">Reference proteome</keyword>
<dbReference type="InterPro" id="IPR000864">
    <property type="entry name" value="Prot_inh_pot1"/>
</dbReference>
<dbReference type="OMA" id="XTIEREN"/>
<comment type="similarity">
    <text evidence="1">Belongs to the protease inhibitor I13 (potato type I serine protease inhibitor) family.</text>
</comment>
<dbReference type="Pfam" id="PF00280">
    <property type="entry name" value="potato_inhibit"/>
    <property type="match status" value="1"/>
</dbReference>
<organism evidence="5 6">
    <name type="scientific">Papaver somniferum</name>
    <name type="common">Opium poppy</name>
    <dbReference type="NCBI Taxonomy" id="3469"/>
    <lineage>
        <taxon>Eukaryota</taxon>
        <taxon>Viridiplantae</taxon>
        <taxon>Streptophyta</taxon>
        <taxon>Embryophyta</taxon>
        <taxon>Tracheophyta</taxon>
        <taxon>Spermatophyta</taxon>
        <taxon>Magnoliopsida</taxon>
        <taxon>Ranunculales</taxon>
        <taxon>Papaveraceae</taxon>
        <taxon>Papaveroideae</taxon>
        <taxon>Papaver</taxon>
    </lineage>
</organism>
<sequence length="96" mass="11052">MMRYSNKSPKQERNSRQDTKNRWIKMASACGPGKSSWPELVGYNGESAARIIERQNRNVNAIVLLDGTPTTKDFRCDRVWVWVDAARKVIRTPKIT</sequence>
<protein>
    <submittedName>
        <fullName evidence="5">Uncharacterized protein</fullName>
    </submittedName>
</protein>
<dbReference type="PROSITE" id="PS00285">
    <property type="entry name" value="POTATO_INHIBITOR"/>
    <property type="match status" value="1"/>
</dbReference>
<feature type="region of interest" description="Disordered" evidence="4">
    <location>
        <begin position="1"/>
        <end position="21"/>
    </location>
</feature>
<dbReference type="STRING" id="3469.A0A4Y7KSL9"/>
<dbReference type="InterPro" id="IPR036354">
    <property type="entry name" value="Prot_inh_pot1_sf"/>
</dbReference>
<gene>
    <name evidence="5" type="ORF">C5167_000468</name>
</gene>
<dbReference type="EMBL" id="CM010723">
    <property type="protein sequence ID" value="RZC76344.1"/>
    <property type="molecule type" value="Genomic_DNA"/>
</dbReference>
<evidence type="ECO:0000256" key="2">
    <source>
        <dbReference type="ARBA" id="ARBA00022690"/>
    </source>
</evidence>
<dbReference type="GO" id="GO:0009611">
    <property type="term" value="P:response to wounding"/>
    <property type="evidence" value="ECO:0007669"/>
    <property type="project" value="InterPro"/>
</dbReference>
<dbReference type="SUPFAM" id="SSF54654">
    <property type="entry name" value="CI-2 family of serine protease inhibitors"/>
    <property type="match status" value="1"/>
</dbReference>
<evidence type="ECO:0000313" key="5">
    <source>
        <dbReference type="EMBL" id="RZC76344.1"/>
    </source>
</evidence>
<feature type="compositionally biased region" description="Basic and acidic residues" evidence="4">
    <location>
        <begin position="9"/>
        <end position="21"/>
    </location>
</feature>
<keyword evidence="2" id="KW-0646">Protease inhibitor</keyword>
<reference evidence="5 6" key="1">
    <citation type="journal article" date="2018" name="Science">
        <title>The opium poppy genome and morphinan production.</title>
        <authorList>
            <person name="Guo L."/>
            <person name="Winzer T."/>
            <person name="Yang X."/>
            <person name="Li Y."/>
            <person name="Ning Z."/>
            <person name="He Z."/>
            <person name="Teodor R."/>
            <person name="Lu Y."/>
            <person name="Bowser T.A."/>
            <person name="Graham I.A."/>
            <person name="Ye K."/>
        </authorList>
    </citation>
    <scope>NUCLEOTIDE SEQUENCE [LARGE SCALE GENOMIC DNA]</scope>
    <source>
        <strain evidence="6">cv. HN1</strain>
        <tissue evidence="5">Leaves</tissue>
    </source>
</reference>
<dbReference type="Gene3D" id="3.30.10.10">
    <property type="entry name" value="Trypsin Inhibitor V, subunit A"/>
    <property type="match status" value="1"/>
</dbReference>
<dbReference type="PRINTS" id="PR00292">
    <property type="entry name" value="POTATOINHBTR"/>
</dbReference>
<evidence type="ECO:0000256" key="4">
    <source>
        <dbReference type="SAM" id="MobiDB-lite"/>
    </source>
</evidence>
<evidence type="ECO:0000256" key="3">
    <source>
        <dbReference type="ARBA" id="ARBA00022900"/>
    </source>
</evidence>
<dbReference type="Proteomes" id="UP000316621">
    <property type="component" value="Chromosome 9"/>
</dbReference>
<dbReference type="AlphaFoldDB" id="A0A4Y7KSL9"/>
<keyword evidence="3" id="KW-0722">Serine protease inhibitor</keyword>
<dbReference type="OrthoDB" id="10013825at2759"/>
<dbReference type="Gramene" id="RZC76344">
    <property type="protein sequence ID" value="RZC76344"/>
    <property type="gene ID" value="C5167_000468"/>
</dbReference>
<dbReference type="PANTHER" id="PTHR33091:SF83">
    <property type="entry name" value="SERINE PROTEASE INHIBITOR, POTATO INHIBITOR I-TYPE FAMILY PROTEIN-RELATED"/>
    <property type="match status" value="1"/>
</dbReference>
<dbReference type="PANTHER" id="PTHR33091">
    <property type="entry name" value="PROTEIN, PUTATIVE, EXPRESSED-RELATED"/>
    <property type="match status" value="1"/>
</dbReference>